<evidence type="ECO:0000256" key="5">
    <source>
        <dbReference type="ARBA" id="ARBA00022825"/>
    </source>
</evidence>
<dbReference type="Gene3D" id="3.90.226.10">
    <property type="entry name" value="2-enoyl-CoA Hydratase, Chain A, domain 1"/>
    <property type="match status" value="1"/>
</dbReference>
<comment type="subunit">
    <text evidence="7">Fourteen ClpP subunits assemble into 2 heptameric rings which stack back to back to give a disk-like structure with a central cavity, resembling the structure of eukaryotic proteasomes.</text>
</comment>
<dbReference type="GO" id="GO:0004252">
    <property type="term" value="F:serine-type endopeptidase activity"/>
    <property type="evidence" value="ECO:0007669"/>
    <property type="project" value="UniProtKB-UniRule"/>
</dbReference>
<dbReference type="EC" id="3.4.21.92" evidence="7"/>
<dbReference type="PANTHER" id="PTHR10381:SF70">
    <property type="entry name" value="ATP-DEPENDENT CLP PROTEASE PROTEOLYTIC SUBUNIT"/>
    <property type="match status" value="1"/>
</dbReference>
<dbReference type="CDD" id="cd07017">
    <property type="entry name" value="S14_ClpP_2"/>
    <property type="match status" value="1"/>
</dbReference>
<dbReference type="SUPFAM" id="SSF52096">
    <property type="entry name" value="ClpP/crotonase"/>
    <property type="match status" value="1"/>
</dbReference>
<dbReference type="PROSITE" id="PS00382">
    <property type="entry name" value="CLP_PROTEASE_HIS"/>
    <property type="match status" value="1"/>
</dbReference>
<dbReference type="AlphaFoldDB" id="A0A0D1A868"/>
<reference evidence="10 11" key="1">
    <citation type="submission" date="2013-08" db="EMBL/GenBank/DDBJ databases">
        <title>Lactobacillus wasatchii sp. WDC04, a late gas producing bacteria isolated from aged chedder cheese.</title>
        <authorList>
            <person name="Oberg C.J."/>
            <person name="Culumber M."/>
            <person name="McMahon D.J."/>
            <person name="Broadbent J.R."/>
            <person name="Oberg T.S."/>
            <person name="Ortaki F."/>
        </authorList>
    </citation>
    <scope>NUCLEOTIDE SEQUENCE [LARGE SCALE GENOMIC DNA]</scope>
    <source>
        <strain evidence="10 11">WDC04</strain>
    </source>
</reference>
<dbReference type="InterPro" id="IPR023562">
    <property type="entry name" value="ClpP/TepA"/>
</dbReference>
<keyword evidence="2 7" id="KW-0963">Cytoplasm</keyword>
<proteinExistence type="inferred from homology"/>
<dbReference type="GO" id="GO:0004176">
    <property type="term" value="F:ATP-dependent peptidase activity"/>
    <property type="evidence" value="ECO:0007669"/>
    <property type="project" value="InterPro"/>
</dbReference>
<sequence>MNLVPTVIEQSSRGERAYDIYSRLLKDRIIMLSGPIEDDMANSIVAQLLFLDAQDSTKDIYLYINSPGGVVTSGMSIYDTMNFIKSDVQTIVTGMAASMASVLVSSGTKGKRFGLPHSQVLIHQPSGGAQGQQTEIQIAATEILKTRKMINGILADNSGQPIERIKTDTERDHYLSAQEAVDYGLLDGIMTNSKDLKK</sequence>
<dbReference type="GO" id="GO:0051117">
    <property type="term" value="F:ATPase binding"/>
    <property type="evidence" value="ECO:0007669"/>
    <property type="project" value="TreeGrafter"/>
</dbReference>
<evidence type="ECO:0000256" key="4">
    <source>
        <dbReference type="ARBA" id="ARBA00022801"/>
    </source>
</evidence>
<dbReference type="PANTHER" id="PTHR10381">
    <property type="entry name" value="ATP-DEPENDENT CLP PROTEASE PROTEOLYTIC SUBUNIT"/>
    <property type="match status" value="1"/>
</dbReference>
<dbReference type="STRING" id="1335616.WDC_0457"/>
<keyword evidence="4 7" id="KW-0378">Hydrolase</keyword>
<dbReference type="PATRIC" id="fig|1335616.4.peg.458"/>
<dbReference type="Proteomes" id="UP000032279">
    <property type="component" value="Unassembled WGS sequence"/>
</dbReference>
<feature type="active site" description="Nucleophile" evidence="7">
    <location>
        <position position="98"/>
    </location>
</feature>
<dbReference type="FunFam" id="3.90.226.10:FF:000001">
    <property type="entry name" value="ATP-dependent Clp protease proteolytic subunit"/>
    <property type="match status" value="1"/>
</dbReference>
<evidence type="ECO:0000256" key="1">
    <source>
        <dbReference type="ARBA" id="ARBA00007039"/>
    </source>
</evidence>
<evidence type="ECO:0000256" key="8">
    <source>
        <dbReference type="PROSITE-ProRule" id="PRU10086"/>
    </source>
</evidence>
<evidence type="ECO:0000256" key="3">
    <source>
        <dbReference type="ARBA" id="ARBA00022670"/>
    </source>
</evidence>
<dbReference type="HAMAP" id="MF_00444">
    <property type="entry name" value="ClpP"/>
    <property type="match status" value="1"/>
</dbReference>
<comment type="caution">
    <text evidence="10">The sequence shown here is derived from an EMBL/GenBank/DDBJ whole genome shotgun (WGS) entry which is preliminary data.</text>
</comment>
<dbReference type="InterPro" id="IPR029045">
    <property type="entry name" value="ClpP/crotonase-like_dom_sf"/>
</dbReference>
<dbReference type="InterPro" id="IPR033135">
    <property type="entry name" value="ClpP_His_AS"/>
</dbReference>
<dbReference type="PRINTS" id="PR00127">
    <property type="entry name" value="CLPPROTEASEP"/>
</dbReference>
<comment type="similarity">
    <text evidence="1 7 9">Belongs to the peptidase S14 family.</text>
</comment>
<keyword evidence="11" id="KW-1185">Reference proteome</keyword>
<feature type="active site" evidence="7 8">
    <location>
        <position position="123"/>
    </location>
</feature>
<dbReference type="RefSeq" id="WP_044010184.1">
    <property type="nucleotide sequence ID" value="NZ_AWTT01000007.1"/>
</dbReference>
<evidence type="ECO:0000256" key="6">
    <source>
        <dbReference type="ARBA" id="ARBA00034021"/>
    </source>
</evidence>
<comment type="catalytic activity">
    <reaction evidence="6 7 8">
        <text>Hydrolysis of proteins to small peptides in the presence of ATP and magnesium. alpha-casein is the usual test substrate. In the absence of ATP, only oligopeptides shorter than five residues are hydrolyzed (such as succinyl-Leu-Tyr-|-NHMec, and Leu-Tyr-Leu-|-Tyr-Trp, in which cleavage of the -Tyr-|-Leu- and -Tyr-|-Trp bonds also occurs).</text>
        <dbReference type="EC" id="3.4.21.92"/>
    </reaction>
</comment>
<dbReference type="GO" id="GO:0009368">
    <property type="term" value="C:endopeptidase Clp complex"/>
    <property type="evidence" value="ECO:0007669"/>
    <property type="project" value="TreeGrafter"/>
</dbReference>
<dbReference type="NCBIfam" id="NF009205">
    <property type="entry name" value="PRK12553.1"/>
    <property type="match status" value="1"/>
</dbReference>
<organism evidence="10 11">
    <name type="scientific">Paucilactobacillus wasatchensis</name>
    <dbReference type="NCBI Taxonomy" id="1335616"/>
    <lineage>
        <taxon>Bacteria</taxon>
        <taxon>Bacillati</taxon>
        <taxon>Bacillota</taxon>
        <taxon>Bacilli</taxon>
        <taxon>Lactobacillales</taxon>
        <taxon>Lactobacillaceae</taxon>
        <taxon>Paucilactobacillus</taxon>
    </lineage>
</organism>
<keyword evidence="3 7" id="KW-0645">Protease</keyword>
<protein>
    <recommendedName>
        <fullName evidence="7 9">ATP-dependent Clp protease proteolytic subunit</fullName>
        <ecNumber evidence="7">3.4.21.92</ecNumber>
    </recommendedName>
    <alternativeName>
        <fullName evidence="7">Endopeptidase Clp</fullName>
    </alternativeName>
</protein>
<dbReference type="Pfam" id="PF00574">
    <property type="entry name" value="CLP_protease"/>
    <property type="match status" value="1"/>
</dbReference>
<dbReference type="GO" id="GO:0006515">
    <property type="term" value="P:protein quality control for misfolded or incompletely synthesized proteins"/>
    <property type="evidence" value="ECO:0007669"/>
    <property type="project" value="TreeGrafter"/>
</dbReference>
<evidence type="ECO:0000256" key="2">
    <source>
        <dbReference type="ARBA" id="ARBA00022490"/>
    </source>
</evidence>
<dbReference type="EMBL" id="AWTT01000007">
    <property type="protein sequence ID" value="KIS03907.1"/>
    <property type="molecule type" value="Genomic_DNA"/>
</dbReference>
<dbReference type="GO" id="GO:0005737">
    <property type="term" value="C:cytoplasm"/>
    <property type="evidence" value="ECO:0007669"/>
    <property type="project" value="UniProtKB-SubCell"/>
</dbReference>
<evidence type="ECO:0000313" key="10">
    <source>
        <dbReference type="EMBL" id="KIS03907.1"/>
    </source>
</evidence>
<dbReference type="NCBIfam" id="NF001368">
    <property type="entry name" value="PRK00277.1"/>
    <property type="match status" value="1"/>
</dbReference>
<evidence type="ECO:0000256" key="7">
    <source>
        <dbReference type="HAMAP-Rule" id="MF_00444"/>
    </source>
</evidence>
<evidence type="ECO:0000313" key="11">
    <source>
        <dbReference type="Proteomes" id="UP000032279"/>
    </source>
</evidence>
<dbReference type="InterPro" id="IPR001907">
    <property type="entry name" value="ClpP"/>
</dbReference>
<accession>A0A0D1A868</accession>
<gene>
    <name evidence="7" type="primary">clpP</name>
    <name evidence="10" type="ORF">WDC_0457</name>
</gene>
<name>A0A0D1A868_9LACO</name>
<dbReference type="OrthoDB" id="9802800at2"/>
<comment type="subcellular location">
    <subcellularLocation>
        <location evidence="7">Cytoplasm</location>
    </subcellularLocation>
</comment>
<evidence type="ECO:0000256" key="9">
    <source>
        <dbReference type="RuleBase" id="RU003567"/>
    </source>
</evidence>
<keyword evidence="5 7" id="KW-0720">Serine protease</keyword>
<comment type="function">
    <text evidence="7">Cleaves peptides in various proteins in a process that requires ATP hydrolysis. Has a chymotrypsin-like activity. Plays a major role in the degradation of misfolded proteins.</text>
</comment>